<keyword evidence="2" id="KW-1133">Transmembrane helix</keyword>
<feature type="transmembrane region" description="Helical" evidence="2">
    <location>
        <begin position="350"/>
        <end position="372"/>
    </location>
</feature>
<feature type="domain" description="Phosphatidic acid phosphatase type 2/haloperoxidase" evidence="3">
    <location>
        <begin position="223"/>
        <end position="330"/>
    </location>
</feature>
<feature type="transmembrane region" description="Helical" evidence="2">
    <location>
        <begin position="142"/>
        <end position="162"/>
    </location>
</feature>
<dbReference type="SMART" id="SM00014">
    <property type="entry name" value="acidPPc"/>
    <property type="match status" value="1"/>
</dbReference>
<organism evidence="4 5">
    <name type="scientific">Bifidobacterium catenulatum</name>
    <dbReference type="NCBI Taxonomy" id="1686"/>
    <lineage>
        <taxon>Bacteria</taxon>
        <taxon>Bacillati</taxon>
        <taxon>Actinomycetota</taxon>
        <taxon>Actinomycetes</taxon>
        <taxon>Bifidobacteriales</taxon>
        <taxon>Bifidobacteriaceae</taxon>
        <taxon>Bifidobacterium</taxon>
    </lineage>
</organism>
<dbReference type="AlphaFoldDB" id="A0A1V8PRZ2"/>
<keyword evidence="2" id="KW-0812">Transmembrane</keyword>
<dbReference type="CDD" id="cd01610">
    <property type="entry name" value="PAP2_like"/>
    <property type="match status" value="1"/>
</dbReference>
<evidence type="ECO:0000313" key="5">
    <source>
        <dbReference type="Proteomes" id="UP000192666"/>
    </source>
</evidence>
<comment type="caution">
    <text evidence="4">The sequence shown here is derived from an EMBL/GenBank/DDBJ whole genome shotgun (WGS) entry which is preliminary data.</text>
</comment>
<evidence type="ECO:0000256" key="1">
    <source>
        <dbReference type="SAM" id="MobiDB-lite"/>
    </source>
</evidence>
<feature type="transmembrane region" description="Helical" evidence="2">
    <location>
        <begin position="288"/>
        <end position="309"/>
    </location>
</feature>
<feature type="compositionally biased region" description="Low complexity" evidence="1">
    <location>
        <begin position="67"/>
        <end position="90"/>
    </location>
</feature>
<gene>
    <name evidence="4" type="ORF">B5782_0178</name>
</gene>
<feature type="region of interest" description="Disordered" evidence="1">
    <location>
        <begin position="52"/>
        <end position="93"/>
    </location>
</feature>
<feature type="transmembrane region" description="Helical" evidence="2">
    <location>
        <begin position="315"/>
        <end position="338"/>
    </location>
</feature>
<sequence>MASSGCVEVFLYLLAIPVYRRDNAVFSVTMTDEFKPIIRDPHKSANMLEQPVAPVPAPQPSLPQTDSQQSSPQFVPSPAQSAPDQQSPQSWQRLGFPDAAPVSPIAQTSQIDPIEQVLSPREVNAGLAKADPLTRHPRVSSIILSVVFGLLLLAAAAGVWWLGVRTMEGQSYEDMVWSKFDAALPGWLEPVVHVFTISTVVIATSAIMSIIALAVLIVRKRWLLIAQLAVFGGICFAAAELLKPLLPRPYLINLESNPNNSAPSGHAILAATAGVILLCAVPRMCRALVAVIGWAYAVLVGLSVIAGQWHRPTDVIMALLIVGGVAMLVLAATFANGMDEPGSRASSPSVQIVGSVLLTFGVLGTLYGAYIIWQIQPGLAMSAEWTNSGAHLSTVILTASVALLVFGLVLTMRQLTASPLTQLGLVGAPPAPPKR</sequence>
<feature type="transmembrane region" description="Helical" evidence="2">
    <location>
        <begin position="392"/>
        <end position="412"/>
    </location>
</feature>
<feature type="transmembrane region" description="Helical" evidence="2">
    <location>
        <begin position="262"/>
        <end position="281"/>
    </location>
</feature>
<reference evidence="4 5" key="1">
    <citation type="submission" date="2017-03" db="EMBL/GenBank/DDBJ databases">
        <title>Maternal inheritance of bifidobacteria.</title>
        <authorList>
            <person name="Lugli G.A."/>
            <person name="Duranti S."/>
            <person name="Milani C."/>
            <person name="Mancabelli L."/>
        </authorList>
    </citation>
    <scope>NUCLEOTIDE SEQUENCE [LARGE SCALE GENOMIC DNA]</scope>
    <source>
        <strain evidence="4 5">1899B</strain>
    </source>
</reference>
<keyword evidence="2" id="KW-0472">Membrane</keyword>
<dbReference type="EMBL" id="NAQA01000002">
    <property type="protein sequence ID" value="OQM51488.1"/>
    <property type="molecule type" value="Genomic_DNA"/>
</dbReference>
<dbReference type="InterPro" id="IPR000326">
    <property type="entry name" value="PAP2/HPO"/>
</dbReference>
<dbReference type="Gene3D" id="1.20.144.10">
    <property type="entry name" value="Phosphatidic acid phosphatase type 2/haloperoxidase"/>
    <property type="match status" value="1"/>
</dbReference>
<dbReference type="SUPFAM" id="SSF48317">
    <property type="entry name" value="Acid phosphatase/Vanadium-dependent haloperoxidase"/>
    <property type="match status" value="1"/>
</dbReference>
<accession>A0A1V8PRZ2</accession>
<evidence type="ECO:0000313" key="4">
    <source>
        <dbReference type="EMBL" id="OQM51488.1"/>
    </source>
</evidence>
<evidence type="ECO:0000256" key="2">
    <source>
        <dbReference type="SAM" id="Phobius"/>
    </source>
</evidence>
<proteinExistence type="predicted"/>
<dbReference type="InterPro" id="IPR036938">
    <property type="entry name" value="PAP2/HPO_sf"/>
</dbReference>
<name>A0A1V8PRZ2_9BIFI</name>
<feature type="transmembrane region" description="Helical" evidence="2">
    <location>
        <begin position="191"/>
        <end position="215"/>
    </location>
</feature>
<dbReference type="Proteomes" id="UP000192666">
    <property type="component" value="Unassembled WGS sequence"/>
</dbReference>
<dbReference type="Pfam" id="PF01569">
    <property type="entry name" value="PAP2"/>
    <property type="match status" value="1"/>
</dbReference>
<feature type="transmembrane region" description="Helical" evidence="2">
    <location>
        <begin position="222"/>
        <end position="242"/>
    </location>
</feature>
<protein>
    <submittedName>
        <fullName evidence="4">PAP2 family phosphoesterase</fullName>
    </submittedName>
</protein>
<evidence type="ECO:0000259" key="3">
    <source>
        <dbReference type="SMART" id="SM00014"/>
    </source>
</evidence>